<dbReference type="OrthoDB" id="6107927at2759"/>
<dbReference type="InterPro" id="IPR000998">
    <property type="entry name" value="MAM_dom"/>
</dbReference>
<name>A0A7D9JCF8_PARCT</name>
<comment type="caution">
    <text evidence="1">The sequence shown here is derived from an EMBL/GenBank/DDBJ whole genome shotgun (WGS) entry which is preliminary data.</text>
</comment>
<proteinExistence type="predicted"/>
<evidence type="ECO:0000313" key="1">
    <source>
        <dbReference type="EMBL" id="CAB4026220.1"/>
    </source>
</evidence>
<accession>A0A7D9JCF8</accession>
<keyword evidence="2" id="KW-1185">Reference proteome</keyword>
<protein>
    <submittedName>
        <fullName evidence="1">MAM domain-containing glycosylphosphatidylinositol anchor 2-like, partial</fullName>
    </submittedName>
</protein>
<dbReference type="Gene3D" id="2.60.120.200">
    <property type="match status" value="1"/>
</dbReference>
<gene>
    <name evidence="1" type="ORF">PACLA_8A010718</name>
</gene>
<dbReference type="PROSITE" id="PS50060">
    <property type="entry name" value="MAM_2"/>
    <property type="match status" value="1"/>
</dbReference>
<dbReference type="Proteomes" id="UP001152795">
    <property type="component" value="Unassembled WGS sequence"/>
</dbReference>
<sequence>MDQAQVVVNDQTASYQYVIEGVRGKSYEGDIAIDDISVILMVSGPPRENQPTVKSTSKKVTTTITVSTTPAISPSQISSEGK</sequence>
<organism evidence="1 2">
    <name type="scientific">Paramuricea clavata</name>
    <name type="common">Red gorgonian</name>
    <name type="synonym">Violescent sea-whip</name>
    <dbReference type="NCBI Taxonomy" id="317549"/>
    <lineage>
        <taxon>Eukaryota</taxon>
        <taxon>Metazoa</taxon>
        <taxon>Cnidaria</taxon>
        <taxon>Anthozoa</taxon>
        <taxon>Octocorallia</taxon>
        <taxon>Malacalcyonacea</taxon>
        <taxon>Plexauridae</taxon>
        <taxon>Paramuricea</taxon>
    </lineage>
</organism>
<dbReference type="GO" id="GO:0016020">
    <property type="term" value="C:membrane"/>
    <property type="evidence" value="ECO:0007669"/>
    <property type="project" value="InterPro"/>
</dbReference>
<evidence type="ECO:0000313" key="2">
    <source>
        <dbReference type="Proteomes" id="UP001152795"/>
    </source>
</evidence>
<reference evidence="1" key="1">
    <citation type="submission" date="2020-04" db="EMBL/GenBank/DDBJ databases">
        <authorList>
            <person name="Alioto T."/>
            <person name="Alioto T."/>
            <person name="Gomez Garrido J."/>
        </authorList>
    </citation>
    <scope>NUCLEOTIDE SEQUENCE</scope>
    <source>
        <strain evidence="1">A484AB</strain>
    </source>
</reference>
<dbReference type="AlphaFoldDB" id="A0A7D9JCF8"/>
<dbReference type="EMBL" id="CACRXK020014081">
    <property type="protein sequence ID" value="CAB4026220.1"/>
    <property type="molecule type" value="Genomic_DNA"/>
</dbReference>